<feature type="signal peptide" evidence="2">
    <location>
        <begin position="1"/>
        <end position="27"/>
    </location>
</feature>
<proteinExistence type="predicted"/>
<gene>
    <name evidence="4" type="ORF">EII11_03970</name>
</gene>
<evidence type="ECO:0000256" key="1">
    <source>
        <dbReference type="SAM" id="MobiDB-lite"/>
    </source>
</evidence>
<organism evidence="4 5">
    <name type="scientific">Schaalia canis</name>
    <dbReference type="NCBI Taxonomy" id="100469"/>
    <lineage>
        <taxon>Bacteria</taxon>
        <taxon>Bacillati</taxon>
        <taxon>Actinomycetota</taxon>
        <taxon>Actinomycetes</taxon>
        <taxon>Actinomycetales</taxon>
        <taxon>Actinomycetaceae</taxon>
        <taxon>Schaalia</taxon>
    </lineage>
</organism>
<name>A0A3P1SG92_9ACTO</name>
<feature type="compositionally biased region" description="Low complexity" evidence="1">
    <location>
        <begin position="24"/>
        <end position="36"/>
    </location>
</feature>
<keyword evidence="5" id="KW-1185">Reference proteome</keyword>
<keyword evidence="2" id="KW-0732">Signal</keyword>
<reference evidence="4 5" key="1">
    <citation type="submission" date="2018-11" db="EMBL/GenBank/DDBJ databases">
        <title>Genomes From Bacteria Associated with the Canine Oral Cavity: a Test Case for Automated Genome-Based Taxonomic Assignment.</title>
        <authorList>
            <person name="Coil D.A."/>
            <person name="Jospin G."/>
            <person name="Darling A.E."/>
            <person name="Wallis C."/>
            <person name="Davis I.J."/>
            <person name="Harris S."/>
            <person name="Eisen J.A."/>
            <person name="Holcombe L.J."/>
            <person name="O'Flynn C."/>
        </authorList>
    </citation>
    <scope>NUCLEOTIDE SEQUENCE [LARGE SCALE GENOMIC DNA]</scope>
    <source>
        <strain evidence="4 5">OH770</strain>
    </source>
</reference>
<sequence length="206" mass="20650">MNTSLRILAPLAGTALILAACSSPAPTAPSGATEAPGPAPQTAPQSEMPTAEAPASAATPAPASNAPVTGMLPEAGTAAIAAALAVQPGTVVGLDDGTDDRGEWEVDILPDGADKAIEVKVLNGQVTSTQPDTDDDDVLSVQGMTVTVEAAIAKAFTMMSGTFDSADLEMLNGVPTWDIDIDAPGMDDDKKVQINAVTGEAVLVVD</sequence>
<feature type="region of interest" description="Disordered" evidence="1">
    <location>
        <begin position="24"/>
        <end position="69"/>
    </location>
</feature>
<dbReference type="Gene3D" id="3.10.450.40">
    <property type="match status" value="1"/>
</dbReference>
<dbReference type="Proteomes" id="UP000280444">
    <property type="component" value="Unassembled WGS sequence"/>
</dbReference>
<comment type="caution">
    <text evidence="4">The sequence shown here is derived from an EMBL/GenBank/DDBJ whole genome shotgun (WGS) entry which is preliminary data.</text>
</comment>
<dbReference type="EMBL" id="RQZF01000002">
    <property type="protein sequence ID" value="RRC96007.1"/>
    <property type="molecule type" value="Genomic_DNA"/>
</dbReference>
<dbReference type="AlphaFoldDB" id="A0A3P1SG92"/>
<dbReference type="Pfam" id="PF03413">
    <property type="entry name" value="PepSY"/>
    <property type="match status" value="1"/>
</dbReference>
<dbReference type="InterPro" id="IPR025711">
    <property type="entry name" value="PepSY"/>
</dbReference>
<evidence type="ECO:0000259" key="3">
    <source>
        <dbReference type="Pfam" id="PF03413"/>
    </source>
</evidence>
<feature type="compositionally biased region" description="Low complexity" evidence="1">
    <location>
        <begin position="49"/>
        <end position="67"/>
    </location>
</feature>
<evidence type="ECO:0000256" key="2">
    <source>
        <dbReference type="SAM" id="SignalP"/>
    </source>
</evidence>
<accession>A0A3P1SG92</accession>
<dbReference type="PROSITE" id="PS51257">
    <property type="entry name" value="PROKAR_LIPOPROTEIN"/>
    <property type="match status" value="1"/>
</dbReference>
<protein>
    <recommendedName>
        <fullName evidence="3">PepSY domain-containing protein</fullName>
    </recommendedName>
</protein>
<evidence type="ECO:0000313" key="4">
    <source>
        <dbReference type="EMBL" id="RRC96007.1"/>
    </source>
</evidence>
<evidence type="ECO:0000313" key="5">
    <source>
        <dbReference type="Proteomes" id="UP000280444"/>
    </source>
</evidence>
<feature type="domain" description="PepSY" evidence="3">
    <location>
        <begin position="146"/>
        <end position="201"/>
    </location>
</feature>
<dbReference type="RefSeq" id="WP_124868833.1">
    <property type="nucleotide sequence ID" value="NZ_RQZF01000002.1"/>
</dbReference>
<feature type="chain" id="PRO_5039391764" description="PepSY domain-containing protein" evidence="2">
    <location>
        <begin position="28"/>
        <end position="206"/>
    </location>
</feature>